<dbReference type="Proteomes" id="UP000255283">
    <property type="component" value="Unassembled WGS sequence"/>
</dbReference>
<comment type="caution">
    <text evidence="1">The sequence shown here is derived from an EMBL/GenBank/DDBJ whole genome shotgun (WGS) entry which is preliminary data.</text>
</comment>
<name>A0AAQ1ZHS7_9BACT</name>
<evidence type="ECO:0000313" key="2">
    <source>
        <dbReference type="Proteomes" id="UP000255283"/>
    </source>
</evidence>
<organism evidence="1 2">
    <name type="scientific">Segatella buccae</name>
    <dbReference type="NCBI Taxonomy" id="28126"/>
    <lineage>
        <taxon>Bacteria</taxon>
        <taxon>Pseudomonadati</taxon>
        <taxon>Bacteroidota</taxon>
        <taxon>Bacteroidia</taxon>
        <taxon>Bacteroidales</taxon>
        <taxon>Prevotellaceae</taxon>
        <taxon>Segatella</taxon>
    </lineage>
</organism>
<gene>
    <name evidence="1" type="ORF">NCTC13063_00441</name>
</gene>
<dbReference type="AlphaFoldDB" id="A0AAQ1ZHS7"/>
<reference evidence="1 2" key="1">
    <citation type="submission" date="2018-06" db="EMBL/GenBank/DDBJ databases">
        <authorList>
            <consortium name="Pathogen Informatics"/>
            <person name="Doyle S."/>
        </authorList>
    </citation>
    <scope>NUCLEOTIDE SEQUENCE [LARGE SCALE GENOMIC DNA]</scope>
    <source>
        <strain evidence="1 2">NCTC13063</strain>
    </source>
</reference>
<accession>A0AAQ1ZHS7</accession>
<evidence type="ECO:0000313" key="1">
    <source>
        <dbReference type="EMBL" id="SUB79183.1"/>
    </source>
</evidence>
<proteinExistence type="predicted"/>
<protein>
    <submittedName>
        <fullName evidence="1">Uncharacterized protein</fullName>
    </submittedName>
</protein>
<dbReference type="GeneID" id="93536706"/>
<sequence length="86" mass="9783">MIETHDSSPIAYKSLADIRLHKEMVRNDIIKDDQKIKALWNDLFHKSAMLNASATPSKRLNGLMTTGAGILDGIILGWKLYRKFKK</sequence>
<dbReference type="RefSeq" id="WP_004341906.1">
    <property type="nucleotide sequence ID" value="NZ_CALLWX010000024.1"/>
</dbReference>
<dbReference type="EMBL" id="UGTJ01000001">
    <property type="protein sequence ID" value="SUB79183.1"/>
    <property type="molecule type" value="Genomic_DNA"/>
</dbReference>